<keyword evidence="2" id="KW-1185">Reference proteome</keyword>
<dbReference type="Proteomes" id="UP000184499">
    <property type="component" value="Unassembled WGS sequence"/>
</dbReference>
<dbReference type="GeneID" id="93578646"/>
<protein>
    <submittedName>
        <fullName evidence="1">Uncharacterized protein</fullName>
    </submittedName>
</protein>
<dbReference type="VEuPathDB" id="FungiDB:ASPBRDRAFT_487678"/>
<reference evidence="2" key="1">
    <citation type="journal article" date="2017" name="Genome Biol.">
        <title>Comparative genomics reveals high biological diversity and specific adaptations in the industrially and medically important fungal genus Aspergillus.</title>
        <authorList>
            <person name="de Vries R.P."/>
            <person name="Riley R."/>
            <person name="Wiebenga A."/>
            <person name="Aguilar-Osorio G."/>
            <person name="Amillis S."/>
            <person name="Uchima C.A."/>
            <person name="Anderluh G."/>
            <person name="Asadollahi M."/>
            <person name="Askin M."/>
            <person name="Barry K."/>
            <person name="Battaglia E."/>
            <person name="Bayram O."/>
            <person name="Benocci T."/>
            <person name="Braus-Stromeyer S.A."/>
            <person name="Caldana C."/>
            <person name="Canovas D."/>
            <person name="Cerqueira G.C."/>
            <person name="Chen F."/>
            <person name="Chen W."/>
            <person name="Choi C."/>
            <person name="Clum A."/>
            <person name="Dos Santos R.A."/>
            <person name="Damasio A.R."/>
            <person name="Diallinas G."/>
            <person name="Emri T."/>
            <person name="Fekete E."/>
            <person name="Flipphi M."/>
            <person name="Freyberg S."/>
            <person name="Gallo A."/>
            <person name="Gournas C."/>
            <person name="Habgood R."/>
            <person name="Hainaut M."/>
            <person name="Harispe M.L."/>
            <person name="Henrissat B."/>
            <person name="Hilden K.S."/>
            <person name="Hope R."/>
            <person name="Hossain A."/>
            <person name="Karabika E."/>
            <person name="Karaffa L."/>
            <person name="Karanyi Z."/>
            <person name="Krasevec N."/>
            <person name="Kuo A."/>
            <person name="Kusch H."/>
            <person name="LaButti K."/>
            <person name="Lagendijk E.L."/>
            <person name="Lapidus A."/>
            <person name="Levasseur A."/>
            <person name="Lindquist E."/>
            <person name="Lipzen A."/>
            <person name="Logrieco A.F."/>
            <person name="MacCabe A."/>
            <person name="Maekelae M.R."/>
            <person name="Malavazi I."/>
            <person name="Melin P."/>
            <person name="Meyer V."/>
            <person name="Mielnichuk N."/>
            <person name="Miskei M."/>
            <person name="Molnar A.P."/>
            <person name="Mule G."/>
            <person name="Ngan C.Y."/>
            <person name="Orejas M."/>
            <person name="Orosz E."/>
            <person name="Ouedraogo J.P."/>
            <person name="Overkamp K.M."/>
            <person name="Park H.-S."/>
            <person name="Perrone G."/>
            <person name="Piumi F."/>
            <person name="Punt P.J."/>
            <person name="Ram A.F."/>
            <person name="Ramon A."/>
            <person name="Rauscher S."/>
            <person name="Record E."/>
            <person name="Riano-Pachon D.M."/>
            <person name="Robert V."/>
            <person name="Roehrig J."/>
            <person name="Ruller R."/>
            <person name="Salamov A."/>
            <person name="Salih N.S."/>
            <person name="Samson R.A."/>
            <person name="Sandor E."/>
            <person name="Sanguinetti M."/>
            <person name="Schuetze T."/>
            <person name="Sepcic K."/>
            <person name="Shelest E."/>
            <person name="Sherlock G."/>
            <person name="Sophianopoulou V."/>
            <person name="Squina F.M."/>
            <person name="Sun H."/>
            <person name="Susca A."/>
            <person name="Todd R.B."/>
            <person name="Tsang A."/>
            <person name="Unkles S.E."/>
            <person name="van de Wiele N."/>
            <person name="van Rossen-Uffink D."/>
            <person name="Oliveira J.V."/>
            <person name="Vesth T.C."/>
            <person name="Visser J."/>
            <person name="Yu J.-H."/>
            <person name="Zhou M."/>
            <person name="Andersen M.R."/>
            <person name="Archer D.B."/>
            <person name="Baker S.E."/>
            <person name="Benoit I."/>
            <person name="Brakhage A.A."/>
            <person name="Braus G.H."/>
            <person name="Fischer R."/>
            <person name="Frisvad J.C."/>
            <person name="Goldman G.H."/>
            <person name="Houbraken J."/>
            <person name="Oakley B."/>
            <person name="Pocsi I."/>
            <person name="Scazzocchio C."/>
            <person name="Seiboth B."/>
            <person name="vanKuyk P.A."/>
            <person name="Wortman J."/>
            <person name="Dyer P.S."/>
            <person name="Grigoriev I.V."/>
        </authorList>
    </citation>
    <scope>NUCLEOTIDE SEQUENCE [LARGE SCALE GENOMIC DNA]</scope>
    <source>
        <strain evidence="2">CBS 101740 / IMI 381727 / IBT 21946</strain>
    </source>
</reference>
<name>A0A1L9U267_ASPBC</name>
<proteinExistence type="predicted"/>
<evidence type="ECO:0000313" key="2">
    <source>
        <dbReference type="Proteomes" id="UP000184499"/>
    </source>
</evidence>
<dbReference type="STRING" id="767769.A0A1L9U267"/>
<accession>A0A1L9U267</accession>
<organism evidence="1 2">
    <name type="scientific">Aspergillus brasiliensis (strain CBS 101740 / IMI 381727 / IBT 21946)</name>
    <dbReference type="NCBI Taxonomy" id="767769"/>
    <lineage>
        <taxon>Eukaryota</taxon>
        <taxon>Fungi</taxon>
        <taxon>Dikarya</taxon>
        <taxon>Ascomycota</taxon>
        <taxon>Pezizomycotina</taxon>
        <taxon>Eurotiomycetes</taxon>
        <taxon>Eurotiomycetidae</taxon>
        <taxon>Eurotiales</taxon>
        <taxon>Aspergillaceae</taxon>
        <taxon>Aspergillus</taxon>
        <taxon>Aspergillus subgen. Circumdati</taxon>
    </lineage>
</organism>
<dbReference type="OrthoDB" id="9970474at2759"/>
<dbReference type="AlphaFoldDB" id="A0A1L9U267"/>
<evidence type="ECO:0000313" key="1">
    <source>
        <dbReference type="EMBL" id="OJJ65738.1"/>
    </source>
</evidence>
<dbReference type="EMBL" id="KV878709">
    <property type="protein sequence ID" value="OJJ65738.1"/>
    <property type="molecule type" value="Genomic_DNA"/>
</dbReference>
<gene>
    <name evidence="1" type="ORF">ASPBRDRAFT_487678</name>
</gene>
<dbReference type="RefSeq" id="XP_067472989.1">
    <property type="nucleotide sequence ID" value="XM_067626158.1"/>
</dbReference>
<sequence>MCFGWPSSAGGPPPASYHDLEEKSQFANQTFIGGLQAHMMSFYGFLELFRILGQGTIQIYKILQERGVQNIIPWGSLNYDAYRTCVRGIKYSSIRTANAMTRSIDEKKFAILSGGTFCRVVRS</sequence>